<organism evidence="2">
    <name type="scientific">Oscillatoriales cyanobacterium SpSt-418</name>
    <dbReference type="NCBI Taxonomy" id="2282169"/>
    <lineage>
        <taxon>Bacteria</taxon>
        <taxon>Bacillati</taxon>
        <taxon>Cyanobacteriota</taxon>
        <taxon>Cyanophyceae</taxon>
        <taxon>Oscillatoriophycideae</taxon>
        <taxon>Oscillatoriales</taxon>
    </lineage>
</organism>
<accession>A0A7C3PU05</accession>
<keyword evidence="1" id="KW-0472">Membrane</keyword>
<feature type="transmembrane region" description="Helical" evidence="1">
    <location>
        <begin position="58"/>
        <end position="78"/>
    </location>
</feature>
<sequence>MQPQDPLPRHRRLKGPKAGAVAGVVFSVLLITSLVLALFASPLSLLNNEARFAANSNLLLIALNLVPFAGVAFLWFIGAVRDHLGDREDQFFASVFFGSGLLFLAMLFVSSAVSGSLIFLYNLAATPTIATTYYNLGQFLSQEVLSTYGIKMAGVFMISTCTLFLRTQVIPKWMVWLGYGFAALMLLRIGHINRLGWVVLLFPLWVLLISIYILIDHYRKAS</sequence>
<keyword evidence="1" id="KW-1133">Transmembrane helix</keyword>
<gene>
    <name evidence="2" type="ORF">ENR64_26210</name>
</gene>
<feature type="transmembrane region" description="Helical" evidence="1">
    <location>
        <begin position="90"/>
        <end position="110"/>
    </location>
</feature>
<evidence type="ECO:0000313" key="2">
    <source>
        <dbReference type="EMBL" id="HFN01182.1"/>
    </source>
</evidence>
<comment type="caution">
    <text evidence="2">The sequence shown here is derived from an EMBL/GenBank/DDBJ whole genome shotgun (WGS) entry which is preliminary data.</text>
</comment>
<reference evidence="2" key="1">
    <citation type="journal article" date="2020" name="mSystems">
        <title>Genome- and Community-Level Interaction Insights into Carbon Utilization and Element Cycling Functions of Hydrothermarchaeota in Hydrothermal Sediment.</title>
        <authorList>
            <person name="Zhou Z."/>
            <person name="Liu Y."/>
            <person name="Xu W."/>
            <person name="Pan J."/>
            <person name="Luo Z.H."/>
            <person name="Li M."/>
        </authorList>
    </citation>
    <scope>NUCLEOTIDE SEQUENCE [LARGE SCALE GENOMIC DNA]</scope>
    <source>
        <strain evidence="2">SpSt-418</strain>
    </source>
</reference>
<feature type="transmembrane region" description="Helical" evidence="1">
    <location>
        <begin position="195"/>
        <end position="215"/>
    </location>
</feature>
<proteinExistence type="predicted"/>
<evidence type="ECO:0000256" key="1">
    <source>
        <dbReference type="SAM" id="Phobius"/>
    </source>
</evidence>
<protein>
    <recommendedName>
        <fullName evidence="3">DUF4386 family protein</fullName>
    </recommendedName>
</protein>
<feature type="transmembrane region" description="Helical" evidence="1">
    <location>
        <begin position="20"/>
        <end position="46"/>
    </location>
</feature>
<feature type="transmembrane region" description="Helical" evidence="1">
    <location>
        <begin position="173"/>
        <end position="189"/>
    </location>
</feature>
<name>A0A7C3PU05_9CYAN</name>
<dbReference type="AlphaFoldDB" id="A0A7C3PU05"/>
<keyword evidence="1" id="KW-0812">Transmembrane</keyword>
<feature type="transmembrane region" description="Helical" evidence="1">
    <location>
        <begin position="148"/>
        <end position="166"/>
    </location>
</feature>
<evidence type="ECO:0008006" key="3">
    <source>
        <dbReference type="Google" id="ProtNLM"/>
    </source>
</evidence>
<dbReference type="EMBL" id="DSRU01000381">
    <property type="protein sequence ID" value="HFN01182.1"/>
    <property type="molecule type" value="Genomic_DNA"/>
</dbReference>